<dbReference type="InterPro" id="IPR050810">
    <property type="entry name" value="Bact_Secretion_Sys_Channel"/>
</dbReference>
<proteinExistence type="predicted"/>
<dbReference type="PANTHER" id="PTHR30332">
    <property type="entry name" value="PROBABLE GENERAL SECRETION PATHWAY PROTEIN D"/>
    <property type="match status" value="1"/>
</dbReference>
<dbReference type="InterPro" id="IPR004846">
    <property type="entry name" value="T2SS/T3SS_dom"/>
</dbReference>
<evidence type="ECO:0000313" key="5">
    <source>
        <dbReference type="EMBL" id="SVC73313.1"/>
    </source>
</evidence>
<keyword evidence="2" id="KW-0732">Signal</keyword>
<dbReference type="GO" id="GO:0016020">
    <property type="term" value="C:membrane"/>
    <property type="evidence" value="ECO:0007669"/>
    <property type="project" value="UniProtKB-SubCell"/>
</dbReference>
<dbReference type="GO" id="GO:0015627">
    <property type="term" value="C:type II protein secretion system complex"/>
    <property type="evidence" value="ECO:0007669"/>
    <property type="project" value="TreeGrafter"/>
</dbReference>
<protein>
    <recommendedName>
        <fullName evidence="4">Type II/III secretion system secretin-like domain-containing protein</fullName>
    </recommendedName>
</protein>
<dbReference type="PANTHER" id="PTHR30332:SF24">
    <property type="entry name" value="SECRETIN GSPD-RELATED"/>
    <property type="match status" value="1"/>
</dbReference>
<accession>A0A382PIV8</accession>
<dbReference type="Pfam" id="PF00263">
    <property type="entry name" value="Secretin"/>
    <property type="match status" value="1"/>
</dbReference>
<dbReference type="AlphaFoldDB" id="A0A382PIV8"/>
<evidence type="ECO:0000256" key="2">
    <source>
        <dbReference type="ARBA" id="ARBA00022729"/>
    </source>
</evidence>
<sequence length="84" mass="9084">IVSVTKIKTTVNVPDGGTVLLGGLKREVKQEASIGMPALRRIPLANLFFGREGDSALRSNLFVLINTHITVVHEEEARLFGTGI</sequence>
<evidence type="ECO:0000256" key="1">
    <source>
        <dbReference type="ARBA" id="ARBA00004370"/>
    </source>
</evidence>
<gene>
    <name evidence="5" type="ORF">METZ01_LOCUS326167</name>
</gene>
<organism evidence="5">
    <name type="scientific">marine metagenome</name>
    <dbReference type="NCBI Taxonomy" id="408172"/>
    <lineage>
        <taxon>unclassified sequences</taxon>
        <taxon>metagenomes</taxon>
        <taxon>ecological metagenomes</taxon>
    </lineage>
</organism>
<comment type="subcellular location">
    <subcellularLocation>
        <location evidence="1">Membrane</location>
    </subcellularLocation>
</comment>
<feature type="domain" description="Type II/III secretion system secretin-like" evidence="4">
    <location>
        <begin position="2"/>
        <end position="69"/>
    </location>
</feature>
<name>A0A382PIV8_9ZZZZ</name>
<reference evidence="5" key="1">
    <citation type="submission" date="2018-05" db="EMBL/GenBank/DDBJ databases">
        <authorList>
            <person name="Lanie J.A."/>
            <person name="Ng W.-L."/>
            <person name="Kazmierczak K.M."/>
            <person name="Andrzejewski T.M."/>
            <person name="Davidsen T.M."/>
            <person name="Wayne K.J."/>
            <person name="Tettelin H."/>
            <person name="Glass J.I."/>
            <person name="Rusch D."/>
            <person name="Podicherti R."/>
            <person name="Tsui H.-C.T."/>
            <person name="Winkler M.E."/>
        </authorList>
    </citation>
    <scope>NUCLEOTIDE SEQUENCE</scope>
</reference>
<feature type="non-terminal residue" evidence="5">
    <location>
        <position position="1"/>
    </location>
</feature>
<evidence type="ECO:0000259" key="4">
    <source>
        <dbReference type="Pfam" id="PF00263"/>
    </source>
</evidence>
<evidence type="ECO:0000256" key="3">
    <source>
        <dbReference type="ARBA" id="ARBA00023136"/>
    </source>
</evidence>
<keyword evidence="3" id="KW-0472">Membrane</keyword>
<dbReference type="GO" id="GO:0009306">
    <property type="term" value="P:protein secretion"/>
    <property type="evidence" value="ECO:0007669"/>
    <property type="project" value="InterPro"/>
</dbReference>
<dbReference type="EMBL" id="UINC01107725">
    <property type="protein sequence ID" value="SVC73313.1"/>
    <property type="molecule type" value="Genomic_DNA"/>
</dbReference>